<name>A0A3B7R0M4_9BACT</name>
<dbReference type="PROSITE" id="PS51257">
    <property type="entry name" value="PROKAR_LIPOPROTEIN"/>
    <property type="match status" value="1"/>
</dbReference>
<gene>
    <name evidence="1" type="ORF">D3Y59_09760</name>
</gene>
<dbReference type="OrthoDB" id="874241at2"/>
<dbReference type="Proteomes" id="UP000262802">
    <property type="component" value="Chromosome"/>
</dbReference>
<evidence type="ECO:0000313" key="2">
    <source>
        <dbReference type="Proteomes" id="UP000262802"/>
    </source>
</evidence>
<dbReference type="AlphaFoldDB" id="A0A3B7R0M4"/>
<accession>A0A3B7R0M4</accession>
<sequence>MRYLSCCLLGAGALALAGCKKDPIVEIKEVEVPARRSWTEVRNLRGLDRTILSMGTDGRQLFLQQPYNFTKYWGQAPQNLVVHAARLPSDVRVRLDLAPAFFAYPAYDSLLVVSTTAAPLTPAGYVHLRRLDATAVRFATRYMIPFKTTAISAANQVLIAYDNNDPAQPITLLLATINPATGLVQRAQVVRIPVDRNAGMPYVRHIAALEDYFVADLGDGGLYRIGADGQFRQVWGSSPLTDAFYTYGGTAYAHAEWGRLLTSADKGLTWREYTGAPAIFDQSRFYFVGDSLVGSQFDQLYTLHWQGLNYRVRPLKADGLERASVTGMAVLRDSVYVATTTGLFARPLAQFFDKK</sequence>
<keyword evidence="2" id="KW-1185">Reference proteome</keyword>
<evidence type="ECO:0008006" key="3">
    <source>
        <dbReference type="Google" id="ProtNLM"/>
    </source>
</evidence>
<dbReference type="RefSeq" id="WP_119444885.1">
    <property type="nucleotide sequence ID" value="NZ_CP032317.1"/>
</dbReference>
<dbReference type="EMBL" id="CP032317">
    <property type="protein sequence ID" value="AYA37312.1"/>
    <property type="molecule type" value="Genomic_DNA"/>
</dbReference>
<dbReference type="SUPFAM" id="SSF110296">
    <property type="entry name" value="Oligoxyloglucan reducing end-specific cellobiohydrolase"/>
    <property type="match status" value="1"/>
</dbReference>
<dbReference type="KEGG" id="hyh:D3Y59_09760"/>
<evidence type="ECO:0000313" key="1">
    <source>
        <dbReference type="EMBL" id="AYA37312.1"/>
    </source>
</evidence>
<proteinExistence type="predicted"/>
<organism evidence="1 2">
    <name type="scientific">Hymenobacter oligotrophus</name>
    <dbReference type="NCBI Taxonomy" id="2319843"/>
    <lineage>
        <taxon>Bacteria</taxon>
        <taxon>Pseudomonadati</taxon>
        <taxon>Bacteroidota</taxon>
        <taxon>Cytophagia</taxon>
        <taxon>Cytophagales</taxon>
        <taxon>Hymenobacteraceae</taxon>
        <taxon>Hymenobacter</taxon>
    </lineage>
</organism>
<reference evidence="1 2" key="1">
    <citation type="submission" date="2018-09" db="EMBL/GenBank/DDBJ databases">
        <title>Hymenobacter medium sp. nov., isolated from R2A medium.</title>
        <authorList>
            <person name="Yingchao G."/>
        </authorList>
    </citation>
    <scope>NUCLEOTIDE SEQUENCE [LARGE SCALE GENOMIC DNA]</scope>
    <source>
        <strain evidence="2">sh-6</strain>
    </source>
</reference>
<protein>
    <recommendedName>
        <fullName evidence="3">DUF4221 domain-containing protein</fullName>
    </recommendedName>
</protein>